<accession>D6SV18</accession>
<dbReference type="OrthoDB" id="9926497at2"/>
<dbReference type="AlphaFoldDB" id="D6SV18"/>
<evidence type="ECO:0000313" key="1">
    <source>
        <dbReference type="EMBL" id="EFI32774.1"/>
    </source>
</evidence>
<evidence type="ECO:0000313" key="2">
    <source>
        <dbReference type="Proteomes" id="UP000005496"/>
    </source>
</evidence>
<dbReference type="Proteomes" id="UP000005496">
    <property type="component" value="Unassembled WGS sequence"/>
</dbReference>
<proteinExistence type="predicted"/>
<organism evidence="1 2">
    <name type="scientific">Desulfonatronospira thiodismutans ASO3-1</name>
    <dbReference type="NCBI Taxonomy" id="555779"/>
    <lineage>
        <taxon>Bacteria</taxon>
        <taxon>Pseudomonadati</taxon>
        <taxon>Thermodesulfobacteriota</taxon>
        <taxon>Desulfovibrionia</taxon>
        <taxon>Desulfovibrionales</taxon>
        <taxon>Desulfonatronovibrionaceae</taxon>
        <taxon>Desulfonatronospira</taxon>
    </lineage>
</organism>
<name>D6SV18_9BACT</name>
<protein>
    <submittedName>
        <fullName evidence="1">Uncharacterized protein</fullName>
    </submittedName>
</protein>
<sequence length="300" mass="34991">MDSRWLSDYEQELIQQCKGLQPGRVKGWLVSEVSKFDNPPLRMTAEKIPYNVTWDGLAKKTRFLFRLCSSPEEKEFINAFYGALPFIRPPGHVVKSRSKYLNSLNYFDKFITCSLCWRIVPVCSENLKKPPFCDVHNPQFNRLEYQRAYRILGGKNKDHGKIVHLKSEVRDRLQDFMPDPGNMLYFFNDNFFRAPAPKKIIKKEHDLGEIMNRLPYLDSYIKNHALNPHCIEDLVHILSPPSTYETEEIPREKLNDCFIRDLGLAKKNILLAEAWIMATTKRRKSHGGYRKGAGRPQKAK</sequence>
<gene>
    <name evidence="1" type="ORF">Dthio_PD0067</name>
</gene>
<reference evidence="1" key="1">
    <citation type="submission" date="2010-05" db="EMBL/GenBank/DDBJ databases">
        <title>The draft genome of Desulfonatronospira thiodismutans ASO3-1.</title>
        <authorList>
            <consortium name="US DOE Joint Genome Institute (JGI-PGF)"/>
            <person name="Lucas S."/>
            <person name="Copeland A."/>
            <person name="Lapidus A."/>
            <person name="Cheng J.-F."/>
            <person name="Bruce D."/>
            <person name="Goodwin L."/>
            <person name="Pitluck S."/>
            <person name="Chertkov O."/>
            <person name="Brettin T."/>
            <person name="Detter J.C."/>
            <person name="Han C."/>
            <person name="Land M.L."/>
            <person name="Hauser L."/>
            <person name="Kyrpides N."/>
            <person name="Mikhailova N."/>
            <person name="Muyzer G."/>
            <person name="Woyke T."/>
        </authorList>
    </citation>
    <scope>NUCLEOTIDE SEQUENCE [LARGE SCALE GENOMIC DNA]</scope>
    <source>
        <strain evidence="1">ASO3-1</strain>
    </source>
</reference>
<comment type="caution">
    <text evidence="1">The sequence shown here is derived from an EMBL/GenBank/DDBJ whole genome shotgun (WGS) entry which is preliminary data.</text>
</comment>
<keyword evidence="2" id="KW-1185">Reference proteome</keyword>
<dbReference type="EMBL" id="ACJN02000005">
    <property type="protein sequence ID" value="EFI32774.1"/>
    <property type="molecule type" value="Genomic_DNA"/>
</dbReference>